<reference evidence="2 3" key="1">
    <citation type="journal article" date="2019" name="Philos. Trans. R. Soc. Lond., B, Biol. Sci.">
        <title>Ant behaviour and brain gene expression of defending hosts depend on the ecological success of the intruding social parasite.</title>
        <authorList>
            <person name="Kaur R."/>
            <person name="Stoldt M."/>
            <person name="Jongepier E."/>
            <person name="Feldmeyer B."/>
            <person name="Menzel F."/>
            <person name="Bornberg-Bauer E."/>
            <person name="Foitzik S."/>
        </authorList>
    </citation>
    <scope>NUCLEOTIDE SEQUENCE [LARGE SCALE GENOMIC DNA]</scope>
    <source>
        <tissue evidence="2">Whole body</tissue>
    </source>
</reference>
<keyword evidence="3" id="KW-1185">Reference proteome</keyword>
<feature type="compositionally biased region" description="Basic and acidic residues" evidence="1">
    <location>
        <begin position="140"/>
        <end position="153"/>
    </location>
</feature>
<feature type="compositionally biased region" description="Low complexity" evidence="1">
    <location>
        <begin position="129"/>
        <end position="139"/>
    </location>
</feature>
<protein>
    <submittedName>
        <fullName evidence="2">Uncharacterized protein</fullName>
    </submittedName>
</protein>
<feature type="compositionally biased region" description="Basic residues" evidence="1">
    <location>
        <begin position="154"/>
        <end position="172"/>
    </location>
</feature>
<name>A0A4V3S638_9HYME</name>
<feature type="region of interest" description="Disordered" evidence="1">
    <location>
        <begin position="126"/>
        <end position="179"/>
    </location>
</feature>
<evidence type="ECO:0000256" key="1">
    <source>
        <dbReference type="SAM" id="MobiDB-lite"/>
    </source>
</evidence>
<organism evidence="2 3">
    <name type="scientific">Temnothorax longispinosus</name>
    <dbReference type="NCBI Taxonomy" id="300112"/>
    <lineage>
        <taxon>Eukaryota</taxon>
        <taxon>Metazoa</taxon>
        <taxon>Ecdysozoa</taxon>
        <taxon>Arthropoda</taxon>
        <taxon>Hexapoda</taxon>
        <taxon>Insecta</taxon>
        <taxon>Pterygota</taxon>
        <taxon>Neoptera</taxon>
        <taxon>Endopterygota</taxon>
        <taxon>Hymenoptera</taxon>
        <taxon>Apocrita</taxon>
        <taxon>Aculeata</taxon>
        <taxon>Formicoidea</taxon>
        <taxon>Formicidae</taxon>
        <taxon>Myrmicinae</taxon>
        <taxon>Temnothorax</taxon>
    </lineage>
</organism>
<accession>A0A4V3S638</accession>
<dbReference type="Proteomes" id="UP000310200">
    <property type="component" value="Unassembled WGS sequence"/>
</dbReference>
<dbReference type="EMBL" id="QBLH01003980">
    <property type="protein sequence ID" value="TGZ31914.1"/>
    <property type="molecule type" value="Genomic_DNA"/>
</dbReference>
<gene>
    <name evidence="2" type="ORF">DBV15_01160</name>
</gene>
<evidence type="ECO:0000313" key="2">
    <source>
        <dbReference type="EMBL" id="TGZ31914.1"/>
    </source>
</evidence>
<sequence>MPGQSARTARNVIAGSPSGDEKRALISRTLLEELFRKLSKRRELAVAGSVSRLSRVDKLIPATRHLLLFKFRNFVRGKSSAKKNRESANPRDILADICFPRTCAINSRHSDIHLAILPENYFYGDEQQQEQQQQQQQPPEKGKVKKEGRERRRVERRQRKHRRRRTRKRRKLGSSSLGVITTGKLDRRDRISIEVLPGTVVVKSRLMRSALISNQLFCGRNSLFCSTILRDREYLIKTLSSSSSLSEER</sequence>
<comment type="caution">
    <text evidence="2">The sequence shown here is derived from an EMBL/GenBank/DDBJ whole genome shotgun (WGS) entry which is preliminary data.</text>
</comment>
<proteinExistence type="predicted"/>
<dbReference type="AlphaFoldDB" id="A0A4V3S638"/>
<evidence type="ECO:0000313" key="3">
    <source>
        <dbReference type="Proteomes" id="UP000310200"/>
    </source>
</evidence>